<reference evidence="1" key="1">
    <citation type="journal article" date="2011" name="Environ. Microbiol.">
        <title>Genomic insights into the metabolic potential of the polycyclic aromatic hydrocarbon degrading sulfate-reducing Deltaproteobacterium N47.</title>
        <authorList>
            <person name="Bergmann F."/>
            <person name="Selesi D."/>
            <person name="Weinmaier T."/>
            <person name="Tischler P."/>
            <person name="Rattei T."/>
            <person name="Meckenstock R.U."/>
        </authorList>
    </citation>
    <scope>NUCLEOTIDE SEQUENCE</scope>
</reference>
<proteinExistence type="predicted"/>
<dbReference type="EMBL" id="FR695876">
    <property type="protein sequence ID" value="CBX30461.1"/>
    <property type="molecule type" value="Genomic_DNA"/>
</dbReference>
<evidence type="ECO:0000313" key="1">
    <source>
        <dbReference type="EMBL" id="CBX30461.1"/>
    </source>
</evidence>
<gene>
    <name evidence="2" type="ORF">N47_E43320</name>
    <name evidence="1" type="ORF">N47_K27010</name>
</gene>
<dbReference type="EMBL" id="FR695877">
    <property type="protein sequence ID" value="CBX30820.1"/>
    <property type="molecule type" value="Genomic_DNA"/>
</dbReference>
<name>E1YIR7_9BACT</name>
<evidence type="ECO:0000313" key="2">
    <source>
        <dbReference type="EMBL" id="CBX30820.1"/>
    </source>
</evidence>
<protein>
    <submittedName>
        <fullName evidence="1">Uncharacterized protein</fullName>
    </submittedName>
</protein>
<sequence>MPSSIMNIKPSFHCIRTPSFLNVKKKLVPSLKKQNWAKQSTVTGGCGLFSPSLRYAMQGLRRDGENNLRPG</sequence>
<accession>E1YIR7</accession>
<dbReference type="AlphaFoldDB" id="E1YIR7"/>
<organism evidence="1">
    <name type="scientific">uncultured Desulfobacterium sp</name>
    <dbReference type="NCBI Taxonomy" id="201089"/>
    <lineage>
        <taxon>Bacteria</taxon>
        <taxon>Pseudomonadati</taxon>
        <taxon>Thermodesulfobacteriota</taxon>
        <taxon>Desulfobacteria</taxon>
        <taxon>Desulfobacterales</taxon>
        <taxon>Desulfobacteriaceae</taxon>
        <taxon>Desulfobacterium</taxon>
        <taxon>environmental samples</taxon>
    </lineage>
</organism>